<name>A0A915I2C3_ROMCU</name>
<keyword evidence="1" id="KW-1185">Reference proteome</keyword>
<dbReference type="InterPro" id="IPR036179">
    <property type="entry name" value="Ig-like_dom_sf"/>
</dbReference>
<dbReference type="Proteomes" id="UP000887565">
    <property type="component" value="Unplaced"/>
</dbReference>
<dbReference type="Gene3D" id="2.60.40.10">
    <property type="entry name" value="Immunoglobulins"/>
    <property type="match status" value="1"/>
</dbReference>
<reference evidence="2" key="1">
    <citation type="submission" date="2022-11" db="UniProtKB">
        <authorList>
            <consortium name="WormBaseParasite"/>
        </authorList>
    </citation>
    <scope>IDENTIFICATION</scope>
</reference>
<evidence type="ECO:0000313" key="2">
    <source>
        <dbReference type="WBParaSite" id="nRc.2.0.1.t08282-RA"/>
    </source>
</evidence>
<accession>A0A915I2C3</accession>
<dbReference type="InterPro" id="IPR013783">
    <property type="entry name" value="Ig-like_fold"/>
</dbReference>
<evidence type="ECO:0000313" key="1">
    <source>
        <dbReference type="Proteomes" id="UP000887565"/>
    </source>
</evidence>
<dbReference type="AlphaFoldDB" id="A0A915I2C3"/>
<sequence>IDNHNFTVTQVYVCEPRFEFVVPLKSVKVNEREHAVLETELNDKDCDVQWYHDEQPIV</sequence>
<dbReference type="SUPFAM" id="SSF48726">
    <property type="entry name" value="Immunoglobulin"/>
    <property type="match status" value="1"/>
</dbReference>
<organism evidence="1 2">
    <name type="scientific">Romanomermis culicivorax</name>
    <name type="common">Nematode worm</name>
    <dbReference type="NCBI Taxonomy" id="13658"/>
    <lineage>
        <taxon>Eukaryota</taxon>
        <taxon>Metazoa</taxon>
        <taxon>Ecdysozoa</taxon>
        <taxon>Nematoda</taxon>
        <taxon>Enoplea</taxon>
        <taxon>Dorylaimia</taxon>
        <taxon>Mermithida</taxon>
        <taxon>Mermithoidea</taxon>
        <taxon>Mermithidae</taxon>
        <taxon>Romanomermis</taxon>
    </lineage>
</organism>
<proteinExistence type="predicted"/>
<dbReference type="WBParaSite" id="nRc.2.0.1.t08282-RA">
    <property type="protein sequence ID" value="nRc.2.0.1.t08282-RA"/>
    <property type="gene ID" value="nRc.2.0.1.g08282"/>
</dbReference>
<protein>
    <submittedName>
        <fullName evidence="2">Uncharacterized protein</fullName>
    </submittedName>
</protein>